<evidence type="ECO:0000256" key="1">
    <source>
        <dbReference type="SAM" id="Phobius"/>
    </source>
</evidence>
<dbReference type="EMBL" id="JAPJUH010000007">
    <property type="protein sequence ID" value="MCX3267295.1"/>
    <property type="molecule type" value="Genomic_DNA"/>
</dbReference>
<keyword evidence="3" id="KW-1185">Reference proteome</keyword>
<sequence length="98" mass="10901">MIIKNSLNRLQSLVASKQARADYIKLTTPLGNLFAASGIILSILSIIFFYKGCIEHSKFNYAFLVYGICLGLLASIAILFSVKINDRLIKDTGRQTMK</sequence>
<dbReference type="RefSeq" id="WP_029204182.1">
    <property type="nucleotide sequence ID" value="NZ_JAPJUH010000007.1"/>
</dbReference>
<dbReference type="AlphaFoldDB" id="A0A9X3IBD2"/>
<proteinExistence type="predicted"/>
<accession>A0A9X3IBD2</accession>
<evidence type="ECO:0000313" key="3">
    <source>
        <dbReference type="Proteomes" id="UP001142592"/>
    </source>
</evidence>
<feature type="transmembrane region" description="Helical" evidence="1">
    <location>
        <begin position="62"/>
        <end position="82"/>
    </location>
</feature>
<dbReference type="Proteomes" id="UP001142592">
    <property type="component" value="Unassembled WGS sequence"/>
</dbReference>
<keyword evidence="1" id="KW-0812">Transmembrane</keyword>
<name>A0A9X3IBD2_9SPHI</name>
<protein>
    <submittedName>
        <fullName evidence="2">Uncharacterized protein</fullName>
    </submittedName>
</protein>
<gene>
    <name evidence="2" type="ORF">OQZ29_21210</name>
</gene>
<feature type="transmembrane region" description="Helical" evidence="1">
    <location>
        <begin position="30"/>
        <end position="50"/>
    </location>
</feature>
<evidence type="ECO:0000313" key="2">
    <source>
        <dbReference type="EMBL" id="MCX3267295.1"/>
    </source>
</evidence>
<reference evidence="2" key="1">
    <citation type="submission" date="2022-11" db="EMBL/GenBank/DDBJ databases">
        <authorList>
            <person name="Graham C."/>
            <person name="Newman J.D."/>
        </authorList>
    </citation>
    <scope>NUCLEOTIDE SEQUENCE</scope>
    <source>
        <strain evidence="2">DSM 19486</strain>
    </source>
</reference>
<comment type="caution">
    <text evidence="2">The sequence shown here is derived from an EMBL/GenBank/DDBJ whole genome shotgun (WGS) entry which is preliminary data.</text>
</comment>
<organism evidence="2 3">
    <name type="scientific">Pedobacter agri</name>
    <dbReference type="NCBI Taxonomy" id="454586"/>
    <lineage>
        <taxon>Bacteria</taxon>
        <taxon>Pseudomonadati</taxon>
        <taxon>Bacteroidota</taxon>
        <taxon>Sphingobacteriia</taxon>
        <taxon>Sphingobacteriales</taxon>
        <taxon>Sphingobacteriaceae</taxon>
        <taxon>Pedobacter</taxon>
    </lineage>
</organism>
<keyword evidence="1" id="KW-1133">Transmembrane helix</keyword>
<keyword evidence="1" id="KW-0472">Membrane</keyword>